<dbReference type="AlphaFoldDB" id="A0A395SIT3"/>
<evidence type="ECO:0000256" key="1">
    <source>
        <dbReference type="PIRSR" id="PIRSR640198-1"/>
    </source>
</evidence>
<name>A0A395SIT3_9HYPO</name>
<dbReference type="InterPro" id="IPR040198">
    <property type="entry name" value="Fido_containing"/>
</dbReference>
<evidence type="ECO:0000313" key="4">
    <source>
        <dbReference type="EMBL" id="RGP72340.1"/>
    </source>
</evidence>
<dbReference type="InterPro" id="IPR003812">
    <property type="entry name" value="Fido"/>
</dbReference>
<feature type="active site" evidence="1">
    <location>
        <position position="222"/>
    </location>
</feature>
<dbReference type="PROSITE" id="PS51459">
    <property type="entry name" value="FIDO"/>
    <property type="match status" value="1"/>
</dbReference>
<keyword evidence="5" id="KW-1185">Reference proteome</keyword>
<dbReference type="OrthoDB" id="439046at2759"/>
<dbReference type="InterPro" id="IPR036597">
    <property type="entry name" value="Fido-like_dom_sf"/>
</dbReference>
<gene>
    <name evidence="4" type="ORF">FLONG3_6824</name>
</gene>
<comment type="caution">
    <text evidence="4">The sequence shown here is derived from an EMBL/GenBank/DDBJ whole genome shotgun (WGS) entry which is preliminary data.</text>
</comment>
<protein>
    <submittedName>
        <fullName evidence="4">Filamentation induced by camp death on curing</fullName>
    </submittedName>
</protein>
<accession>A0A395SIT3</accession>
<proteinExistence type="predicted"/>
<organism evidence="4 5">
    <name type="scientific">Fusarium longipes</name>
    <dbReference type="NCBI Taxonomy" id="694270"/>
    <lineage>
        <taxon>Eukaryota</taxon>
        <taxon>Fungi</taxon>
        <taxon>Dikarya</taxon>
        <taxon>Ascomycota</taxon>
        <taxon>Pezizomycotina</taxon>
        <taxon>Sordariomycetes</taxon>
        <taxon>Hypocreomycetidae</taxon>
        <taxon>Hypocreales</taxon>
        <taxon>Nectriaceae</taxon>
        <taxon>Fusarium</taxon>
    </lineage>
</organism>
<dbReference type="GO" id="GO:0005524">
    <property type="term" value="F:ATP binding"/>
    <property type="evidence" value="ECO:0007669"/>
    <property type="project" value="UniProtKB-KW"/>
</dbReference>
<dbReference type="SUPFAM" id="SSF140931">
    <property type="entry name" value="Fic-like"/>
    <property type="match status" value="1"/>
</dbReference>
<feature type="domain" description="Fido" evidence="3">
    <location>
        <begin position="144"/>
        <end position="283"/>
    </location>
</feature>
<evidence type="ECO:0000259" key="3">
    <source>
        <dbReference type="PROSITE" id="PS51459"/>
    </source>
</evidence>
<keyword evidence="2" id="KW-0547">Nucleotide-binding</keyword>
<dbReference type="Proteomes" id="UP000266234">
    <property type="component" value="Unassembled WGS sequence"/>
</dbReference>
<feature type="binding site" evidence="2">
    <location>
        <begin position="226"/>
        <end position="233"/>
    </location>
    <ligand>
        <name>ATP</name>
        <dbReference type="ChEBI" id="CHEBI:30616"/>
    </ligand>
</feature>
<sequence>MMFQDLHDSVRQKWPVMQEIAVPITYNSSIYRTYAADQDPKTLFDKATRYLESLRNSRRESDQQETLIIRELHDSIIHATFGSNQIEKAGLNLDITIHLCNTILRGEPIPDVDKYDIQGRREVVQHMRAFHHIIHHFVVLGEDMTEDLIKETHAILCEGITITTHHPHVPPEEYAGTYRDVFDIFVGAGDTMFVPPKYVPANMSDMCANLKKEIGNGFVEIHPFQDGNGRMCRMILNAILFRYTGIIVPIGEYEEDRDEYMGIKKRASRDMEGHGEYATFVLKKGAQVIRKLKKKLHGKRDKQIP</sequence>
<dbReference type="PANTHER" id="PTHR13504">
    <property type="entry name" value="FIDO DOMAIN-CONTAINING PROTEIN DDB_G0283145"/>
    <property type="match status" value="1"/>
</dbReference>
<evidence type="ECO:0000313" key="5">
    <source>
        <dbReference type="Proteomes" id="UP000266234"/>
    </source>
</evidence>
<keyword evidence="2" id="KW-0067">ATP-binding</keyword>
<reference evidence="4 5" key="1">
    <citation type="journal article" date="2018" name="PLoS Pathog.">
        <title>Evolution of structural diversity of trichothecenes, a family of toxins produced by plant pathogenic and entomopathogenic fungi.</title>
        <authorList>
            <person name="Proctor R.H."/>
            <person name="McCormick S.P."/>
            <person name="Kim H.S."/>
            <person name="Cardoza R.E."/>
            <person name="Stanley A.M."/>
            <person name="Lindo L."/>
            <person name="Kelly A."/>
            <person name="Brown D.W."/>
            <person name="Lee T."/>
            <person name="Vaughan M.M."/>
            <person name="Alexander N.J."/>
            <person name="Busman M."/>
            <person name="Gutierrez S."/>
        </authorList>
    </citation>
    <scope>NUCLEOTIDE SEQUENCE [LARGE SCALE GENOMIC DNA]</scope>
    <source>
        <strain evidence="4 5">NRRL 20695</strain>
    </source>
</reference>
<dbReference type="PANTHER" id="PTHR13504:SF38">
    <property type="entry name" value="FIDO DOMAIN-CONTAINING PROTEIN"/>
    <property type="match status" value="1"/>
</dbReference>
<dbReference type="Gene3D" id="1.10.3290.10">
    <property type="entry name" value="Fido-like domain"/>
    <property type="match status" value="1"/>
</dbReference>
<evidence type="ECO:0000256" key="2">
    <source>
        <dbReference type="PIRSR" id="PIRSR640198-2"/>
    </source>
</evidence>
<dbReference type="Pfam" id="PF02661">
    <property type="entry name" value="Fic"/>
    <property type="match status" value="1"/>
</dbReference>
<dbReference type="EMBL" id="PXOG01000149">
    <property type="protein sequence ID" value="RGP72340.1"/>
    <property type="molecule type" value="Genomic_DNA"/>
</dbReference>